<comment type="caution">
    <text evidence="2">The sequence shown here is derived from an EMBL/GenBank/DDBJ whole genome shotgun (WGS) entry which is preliminary data.</text>
</comment>
<accession>A0A9P8QJ32</accession>
<organism evidence="2 3">
    <name type="scientific">Trichoderma cornu-damae</name>
    <dbReference type="NCBI Taxonomy" id="654480"/>
    <lineage>
        <taxon>Eukaryota</taxon>
        <taxon>Fungi</taxon>
        <taxon>Dikarya</taxon>
        <taxon>Ascomycota</taxon>
        <taxon>Pezizomycotina</taxon>
        <taxon>Sordariomycetes</taxon>
        <taxon>Hypocreomycetidae</taxon>
        <taxon>Hypocreales</taxon>
        <taxon>Hypocreaceae</taxon>
        <taxon>Trichoderma</taxon>
    </lineage>
</organism>
<evidence type="ECO:0000313" key="3">
    <source>
        <dbReference type="Proteomes" id="UP000827724"/>
    </source>
</evidence>
<protein>
    <submittedName>
        <fullName evidence="2">Uncharacterized protein</fullName>
    </submittedName>
</protein>
<keyword evidence="3" id="KW-1185">Reference proteome</keyword>
<gene>
    <name evidence="2" type="ORF">Trco_007334</name>
</gene>
<evidence type="ECO:0000256" key="1">
    <source>
        <dbReference type="SAM" id="MobiDB-lite"/>
    </source>
</evidence>
<proteinExistence type="predicted"/>
<dbReference type="AlphaFoldDB" id="A0A9P8QJ32"/>
<evidence type="ECO:0000313" key="2">
    <source>
        <dbReference type="EMBL" id="KAH6603888.1"/>
    </source>
</evidence>
<reference evidence="2" key="1">
    <citation type="submission" date="2021-08" db="EMBL/GenBank/DDBJ databases">
        <title>Chromosome-Level Trichoderma cornu-damae using Hi-C Data.</title>
        <authorList>
            <person name="Kim C.S."/>
        </authorList>
    </citation>
    <scope>NUCLEOTIDE SEQUENCE</scope>
    <source>
        <strain evidence="2">KA19-0412C</strain>
    </source>
</reference>
<feature type="region of interest" description="Disordered" evidence="1">
    <location>
        <begin position="90"/>
        <end position="120"/>
    </location>
</feature>
<sequence>MEDRLLSLRFSSQCSSRMASSMELVMDSLSAVASRWATLLTAEAERVSRSAWWLCLDDEVAAASVATCRMGLGWASLVPGCTLPVCNGASSGGERGSPVARDDEDDAGGQAMSESRAELEGRSALAQSTKRLKGVLTRPATDKKVGDTGLVTVVGVERGEAEAIAAVAAV</sequence>
<dbReference type="Proteomes" id="UP000827724">
    <property type="component" value="Unassembled WGS sequence"/>
</dbReference>
<name>A0A9P8QJ32_9HYPO</name>
<dbReference type="EMBL" id="JAIWOZ010000006">
    <property type="protein sequence ID" value="KAH6603888.1"/>
    <property type="molecule type" value="Genomic_DNA"/>
</dbReference>